<organism evidence="1">
    <name type="scientific">marine sediment metagenome</name>
    <dbReference type="NCBI Taxonomy" id="412755"/>
    <lineage>
        <taxon>unclassified sequences</taxon>
        <taxon>metagenomes</taxon>
        <taxon>ecological metagenomes</taxon>
    </lineage>
</organism>
<gene>
    <name evidence="1" type="ORF">S01H4_37179</name>
</gene>
<dbReference type="EMBL" id="BART01019951">
    <property type="protein sequence ID" value="GAG98225.1"/>
    <property type="molecule type" value="Genomic_DNA"/>
</dbReference>
<reference evidence="1" key="1">
    <citation type="journal article" date="2014" name="Front. Microbiol.">
        <title>High frequency of phylogenetically diverse reductive dehalogenase-homologous genes in deep subseafloor sedimentary metagenomes.</title>
        <authorList>
            <person name="Kawai M."/>
            <person name="Futagami T."/>
            <person name="Toyoda A."/>
            <person name="Takaki Y."/>
            <person name="Nishi S."/>
            <person name="Hori S."/>
            <person name="Arai W."/>
            <person name="Tsubouchi T."/>
            <person name="Morono Y."/>
            <person name="Uchiyama I."/>
            <person name="Ito T."/>
            <person name="Fujiyama A."/>
            <person name="Inagaki F."/>
            <person name="Takami H."/>
        </authorList>
    </citation>
    <scope>NUCLEOTIDE SEQUENCE</scope>
    <source>
        <strain evidence="1">Expedition CK06-06</strain>
    </source>
</reference>
<comment type="caution">
    <text evidence="1">The sequence shown here is derived from an EMBL/GenBank/DDBJ whole genome shotgun (WGS) entry which is preliminary data.</text>
</comment>
<dbReference type="PANTHER" id="PTHR40596:SF1">
    <property type="entry name" value="CITRATE LYASE ALPHA CHAIN"/>
    <property type="match status" value="1"/>
</dbReference>
<dbReference type="SUPFAM" id="SSF100950">
    <property type="entry name" value="NagB/RpiA/CoA transferase-like"/>
    <property type="match status" value="1"/>
</dbReference>
<dbReference type="PANTHER" id="PTHR40596">
    <property type="entry name" value="CITRATE LYASE ALPHA CHAIN"/>
    <property type="match status" value="1"/>
</dbReference>
<evidence type="ECO:0000313" key="1">
    <source>
        <dbReference type="EMBL" id="GAG98225.1"/>
    </source>
</evidence>
<proteinExistence type="predicted"/>
<dbReference type="GO" id="GO:0006084">
    <property type="term" value="P:acetyl-CoA metabolic process"/>
    <property type="evidence" value="ECO:0007669"/>
    <property type="project" value="InterPro"/>
</dbReference>
<dbReference type="InterPro" id="IPR006472">
    <property type="entry name" value="Citrate_lyase_asu"/>
</dbReference>
<dbReference type="GO" id="GO:0005737">
    <property type="term" value="C:cytoplasm"/>
    <property type="evidence" value="ECO:0007669"/>
    <property type="project" value="InterPro"/>
</dbReference>
<accession>X1BT26</accession>
<feature type="non-terminal residue" evidence="1">
    <location>
        <position position="197"/>
    </location>
</feature>
<dbReference type="AlphaFoldDB" id="X1BT26"/>
<name>X1BT26_9ZZZZ</name>
<dbReference type="GO" id="GO:0009346">
    <property type="term" value="C:ATP-independent citrate lyase complex"/>
    <property type="evidence" value="ECO:0007669"/>
    <property type="project" value="InterPro"/>
</dbReference>
<protein>
    <recommendedName>
        <fullName evidence="2">Citrate lyase subunit alpha</fullName>
    </recommendedName>
</protein>
<dbReference type="InterPro" id="IPR037171">
    <property type="entry name" value="NagB/RpiA_transferase-like"/>
</dbReference>
<evidence type="ECO:0008006" key="2">
    <source>
        <dbReference type="Google" id="ProtNLM"/>
    </source>
</evidence>
<dbReference type="Pfam" id="PF04223">
    <property type="entry name" value="CitF"/>
    <property type="match status" value="1"/>
</dbReference>
<dbReference type="Gene3D" id="3.40.1080.10">
    <property type="entry name" value="Glutaconate Coenzyme A-transferase"/>
    <property type="match status" value="1"/>
</dbReference>
<sequence>MEFIENILGRLIPVKIEGRKLRPFQGAFADDGGGRKRVTPPIPVSKPGQNKLCSLREAIEKSGLKDGMTISFHHHLRDGDYVVNMVVDEISRIGIKDITLAPSALFPCHKPLIEHIKNGVITKIEGSMNGPVGEHVSYGGLPKVAVLRTHGGRARAIEDGDLHIDVAFLAASSADDYGNANGVDGASAFGPMAYGYA</sequence>
<dbReference type="GO" id="GO:0008814">
    <property type="term" value="F:citrate CoA-transferase activity"/>
    <property type="evidence" value="ECO:0007669"/>
    <property type="project" value="InterPro"/>
</dbReference>